<evidence type="ECO:0000256" key="9">
    <source>
        <dbReference type="ARBA" id="ARBA00030407"/>
    </source>
</evidence>
<evidence type="ECO:0000256" key="8">
    <source>
        <dbReference type="ARBA" id="ARBA00029745"/>
    </source>
</evidence>
<evidence type="ECO:0000256" key="11">
    <source>
        <dbReference type="ARBA" id="ARBA00032474"/>
    </source>
</evidence>
<dbReference type="GO" id="GO:0006777">
    <property type="term" value="P:Mo-molybdopterin cofactor biosynthetic process"/>
    <property type="evidence" value="ECO:0007669"/>
    <property type="project" value="UniProtKB-KW"/>
</dbReference>
<dbReference type="RefSeq" id="WP_229807578.1">
    <property type="nucleotide sequence ID" value="NZ_BMZB01000001.1"/>
</dbReference>
<evidence type="ECO:0000256" key="3">
    <source>
        <dbReference type="ARBA" id="ARBA00011950"/>
    </source>
</evidence>
<comment type="similarity">
    <text evidence="2">Belongs to the MoaE family.</text>
</comment>
<evidence type="ECO:0000256" key="5">
    <source>
        <dbReference type="ARBA" id="ARBA00023150"/>
    </source>
</evidence>
<evidence type="ECO:0000313" key="14">
    <source>
        <dbReference type="Proteomes" id="UP000662572"/>
    </source>
</evidence>
<sequence length="154" mass="17194">MDHMIVRLLPEVLDSTHAFREFSDGAADGAIVTFTGKVRPADKTGEAVDHLYLDWYPGMTEASMEAIAHSACARFDVARVMVLHRCGQVHAGEDIVFVAAAAAHRRAAFEAADYMMDRLKSEAAFWKREQGAGVERWIEPTAADQADRKRWEDE</sequence>
<dbReference type="GO" id="GO:0030366">
    <property type="term" value="F:molybdopterin synthase activity"/>
    <property type="evidence" value="ECO:0007669"/>
    <property type="project" value="UniProtKB-EC"/>
</dbReference>
<evidence type="ECO:0000256" key="4">
    <source>
        <dbReference type="ARBA" id="ARBA00013858"/>
    </source>
</evidence>
<reference evidence="13" key="1">
    <citation type="journal article" date="2014" name="Int. J. Syst. Evol. Microbiol.">
        <title>Complete genome sequence of Corynebacterium casei LMG S-19264T (=DSM 44701T), isolated from a smear-ripened cheese.</title>
        <authorList>
            <consortium name="US DOE Joint Genome Institute (JGI-PGF)"/>
            <person name="Walter F."/>
            <person name="Albersmeier A."/>
            <person name="Kalinowski J."/>
            <person name="Ruckert C."/>
        </authorList>
    </citation>
    <scope>NUCLEOTIDE SEQUENCE</scope>
    <source>
        <strain evidence="13">KCTC 32296</strain>
    </source>
</reference>
<evidence type="ECO:0000313" key="13">
    <source>
        <dbReference type="EMBL" id="GGZ27714.1"/>
    </source>
</evidence>
<evidence type="ECO:0000256" key="10">
    <source>
        <dbReference type="ARBA" id="ARBA00030781"/>
    </source>
</evidence>
<dbReference type="EC" id="2.8.1.12" evidence="3"/>
<proteinExistence type="inferred from homology"/>
<dbReference type="SUPFAM" id="SSF54690">
    <property type="entry name" value="Molybdopterin synthase subunit MoaE"/>
    <property type="match status" value="1"/>
</dbReference>
<dbReference type="Gene3D" id="3.90.1170.40">
    <property type="entry name" value="Molybdopterin biosynthesis MoaE subunit"/>
    <property type="match status" value="1"/>
</dbReference>
<evidence type="ECO:0000256" key="2">
    <source>
        <dbReference type="ARBA" id="ARBA00005426"/>
    </source>
</evidence>
<evidence type="ECO:0000256" key="12">
    <source>
        <dbReference type="ARBA" id="ARBA00049878"/>
    </source>
</evidence>
<protein>
    <recommendedName>
        <fullName evidence="4">Molybdopterin synthase catalytic subunit</fullName>
        <ecNumber evidence="3">2.8.1.12</ecNumber>
    </recommendedName>
    <alternativeName>
        <fullName evidence="10">MPT synthase subunit 2</fullName>
    </alternativeName>
    <alternativeName>
        <fullName evidence="8">Molybdenum cofactor biosynthesis protein E</fullName>
    </alternativeName>
    <alternativeName>
        <fullName evidence="9">Molybdopterin-converting factor large subunit</fullName>
    </alternativeName>
    <alternativeName>
        <fullName evidence="11">Molybdopterin-converting factor subunit 2</fullName>
    </alternativeName>
</protein>
<dbReference type="InterPro" id="IPR036563">
    <property type="entry name" value="MoaE_sf"/>
</dbReference>
<keyword evidence="14" id="KW-1185">Reference proteome</keyword>
<name>A0A918UR43_9CAUL</name>
<organism evidence="13 14">
    <name type="scientific">Asticcacaulis endophyticus</name>
    <dbReference type="NCBI Taxonomy" id="1395890"/>
    <lineage>
        <taxon>Bacteria</taxon>
        <taxon>Pseudomonadati</taxon>
        <taxon>Pseudomonadota</taxon>
        <taxon>Alphaproteobacteria</taxon>
        <taxon>Caulobacterales</taxon>
        <taxon>Caulobacteraceae</taxon>
        <taxon>Asticcacaulis</taxon>
    </lineage>
</organism>
<evidence type="ECO:0000256" key="7">
    <source>
        <dbReference type="ARBA" id="ARBA00026066"/>
    </source>
</evidence>
<gene>
    <name evidence="13" type="primary">moaE</name>
    <name evidence="13" type="ORF">GCM10011273_11760</name>
</gene>
<dbReference type="AlphaFoldDB" id="A0A918UR43"/>
<accession>A0A918UR43</accession>
<comment type="catalytic activity">
    <reaction evidence="12">
        <text>2 [molybdopterin-synthase sulfur-carrier protein]-C-terminal-Gly-aminoethanethioate + cyclic pyranopterin phosphate + H2O = molybdopterin + 2 [molybdopterin-synthase sulfur-carrier protein]-C-terminal Gly-Gly + 2 H(+)</text>
        <dbReference type="Rhea" id="RHEA:26333"/>
        <dbReference type="Rhea" id="RHEA-COMP:12202"/>
        <dbReference type="Rhea" id="RHEA-COMP:19907"/>
        <dbReference type="ChEBI" id="CHEBI:15377"/>
        <dbReference type="ChEBI" id="CHEBI:15378"/>
        <dbReference type="ChEBI" id="CHEBI:58698"/>
        <dbReference type="ChEBI" id="CHEBI:59648"/>
        <dbReference type="ChEBI" id="CHEBI:90778"/>
        <dbReference type="ChEBI" id="CHEBI:232372"/>
        <dbReference type="EC" id="2.8.1.12"/>
    </reaction>
</comment>
<dbReference type="EMBL" id="BMZB01000001">
    <property type="protein sequence ID" value="GGZ27714.1"/>
    <property type="molecule type" value="Genomic_DNA"/>
</dbReference>
<comment type="function">
    <text evidence="6">Converts molybdopterin precursor Z into molybdopterin. This requires the incorporation of two sulfur atoms into precursor Z to generate a dithiolene group. The sulfur is provided by MoaD.</text>
</comment>
<reference evidence="13" key="2">
    <citation type="submission" date="2020-09" db="EMBL/GenBank/DDBJ databases">
        <authorList>
            <person name="Sun Q."/>
            <person name="Kim S."/>
        </authorList>
    </citation>
    <scope>NUCLEOTIDE SEQUENCE</scope>
    <source>
        <strain evidence="13">KCTC 32296</strain>
    </source>
</reference>
<comment type="pathway">
    <text evidence="1">Cofactor biosynthesis; molybdopterin biosynthesis.</text>
</comment>
<dbReference type="InterPro" id="IPR003448">
    <property type="entry name" value="Mopterin_biosynth_MoaE"/>
</dbReference>
<comment type="caution">
    <text evidence="13">The sequence shown here is derived from an EMBL/GenBank/DDBJ whole genome shotgun (WGS) entry which is preliminary data.</text>
</comment>
<dbReference type="PANTHER" id="PTHR23404">
    <property type="entry name" value="MOLYBDOPTERIN SYNTHASE RELATED"/>
    <property type="match status" value="1"/>
</dbReference>
<keyword evidence="5" id="KW-0501">Molybdenum cofactor biosynthesis</keyword>
<evidence type="ECO:0000256" key="6">
    <source>
        <dbReference type="ARBA" id="ARBA00025448"/>
    </source>
</evidence>
<evidence type="ECO:0000256" key="1">
    <source>
        <dbReference type="ARBA" id="ARBA00005046"/>
    </source>
</evidence>
<dbReference type="Proteomes" id="UP000662572">
    <property type="component" value="Unassembled WGS sequence"/>
</dbReference>
<comment type="subunit">
    <text evidence="7">Heterotetramer of 2 MoaD subunits and 2 MoaE subunits. Also stable as homodimer. The enzyme changes between these two forms during catalysis.</text>
</comment>
<dbReference type="Pfam" id="PF02391">
    <property type="entry name" value="MoaE"/>
    <property type="match status" value="1"/>
</dbReference>